<evidence type="ECO:0000256" key="10">
    <source>
        <dbReference type="ARBA" id="ARBA00023136"/>
    </source>
</evidence>
<reference evidence="12 13" key="1">
    <citation type="submission" date="2020-07" db="EMBL/GenBank/DDBJ databases">
        <title>Taxonomic revisions and descriptions of new bacterial species based on genomic comparisons in the high-G+C-content subgroup of the family Alcaligenaceae.</title>
        <authorList>
            <person name="Szabo A."/>
            <person name="Felfoldi T."/>
        </authorList>
    </citation>
    <scope>NUCLEOTIDE SEQUENCE [LARGE SCALE GENOMIC DNA]</scope>
    <source>
        <strain evidence="12 13">DSM 25264</strain>
    </source>
</reference>
<keyword evidence="2" id="KW-1003">Cell membrane</keyword>
<dbReference type="InterPro" id="IPR015853">
    <property type="entry name" value="ABC_transpr_FbpC"/>
</dbReference>
<dbReference type="InterPro" id="IPR017871">
    <property type="entry name" value="ABC_transporter-like_CS"/>
</dbReference>
<dbReference type="Pfam" id="PF00005">
    <property type="entry name" value="ABC_tran"/>
    <property type="match status" value="1"/>
</dbReference>
<keyword evidence="9" id="KW-0406">Ion transport</keyword>
<dbReference type="AlphaFoldDB" id="A0A853FCH1"/>
<comment type="caution">
    <text evidence="12">The sequence shown here is derived from an EMBL/GenBank/DDBJ whole genome shotgun (WGS) entry which is preliminary data.</text>
</comment>
<dbReference type="EMBL" id="JACCEW010000001">
    <property type="protein sequence ID" value="NYT36241.1"/>
    <property type="molecule type" value="Genomic_DNA"/>
</dbReference>
<evidence type="ECO:0000313" key="13">
    <source>
        <dbReference type="Proteomes" id="UP000580517"/>
    </source>
</evidence>
<evidence type="ECO:0000256" key="9">
    <source>
        <dbReference type="ARBA" id="ARBA00023065"/>
    </source>
</evidence>
<dbReference type="SMART" id="SM00382">
    <property type="entry name" value="AAA"/>
    <property type="match status" value="1"/>
</dbReference>
<keyword evidence="6 12" id="KW-0067">ATP-binding</keyword>
<dbReference type="GO" id="GO:0005524">
    <property type="term" value="F:ATP binding"/>
    <property type="evidence" value="ECO:0007669"/>
    <property type="project" value="UniProtKB-KW"/>
</dbReference>
<dbReference type="InterPro" id="IPR013611">
    <property type="entry name" value="Transp-assoc_OB_typ2"/>
</dbReference>
<evidence type="ECO:0000259" key="11">
    <source>
        <dbReference type="PROSITE" id="PS50893"/>
    </source>
</evidence>
<keyword evidence="3" id="KW-0410">Iron transport</keyword>
<evidence type="ECO:0000256" key="2">
    <source>
        <dbReference type="ARBA" id="ARBA00022475"/>
    </source>
</evidence>
<dbReference type="InterPro" id="IPR003439">
    <property type="entry name" value="ABC_transporter-like_ATP-bd"/>
</dbReference>
<keyword evidence="10" id="KW-0472">Membrane</keyword>
<dbReference type="Gene3D" id="3.40.50.300">
    <property type="entry name" value="P-loop containing nucleotide triphosphate hydrolases"/>
    <property type="match status" value="1"/>
</dbReference>
<dbReference type="PROSITE" id="PS00211">
    <property type="entry name" value="ABC_TRANSPORTER_1"/>
    <property type="match status" value="1"/>
</dbReference>
<keyword evidence="8" id="KW-0408">Iron</keyword>
<proteinExistence type="predicted"/>
<keyword evidence="5" id="KW-0547">Nucleotide-binding</keyword>
<evidence type="ECO:0000256" key="5">
    <source>
        <dbReference type="ARBA" id="ARBA00022741"/>
    </source>
</evidence>
<feature type="domain" description="ABC transporter" evidence="11">
    <location>
        <begin position="4"/>
        <end position="234"/>
    </location>
</feature>
<protein>
    <submittedName>
        <fullName evidence="12">ABC transporter ATP-binding protein</fullName>
    </submittedName>
</protein>
<dbReference type="CDD" id="cd03259">
    <property type="entry name" value="ABC_Carb_Solutes_like"/>
    <property type="match status" value="1"/>
</dbReference>
<evidence type="ECO:0000256" key="1">
    <source>
        <dbReference type="ARBA" id="ARBA00022448"/>
    </source>
</evidence>
<dbReference type="GO" id="GO:0043190">
    <property type="term" value="C:ATP-binding cassette (ABC) transporter complex"/>
    <property type="evidence" value="ECO:0007669"/>
    <property type="project" value="InterPro"/>
</dbReference>
<dbReference type="Pfam" id="PF08402">
    <property type="entry name" value="TOBE_2"/>
    <property type="match status" value="1"/>
</dbReference>
<keyword evidence="1" id="KW-0813">Transport</keyword>
<keyword evidence="7" id="KW-1278">Translocase</keyword>
<dbReference type="InterPro" id="IPR050093">
    <property type="entry name" value="ABC_SmlMolc_Importer"/>
</dbReference>
<dbReference type="GO" id="GO:0015408">
    <property type="term" value="F:ABC-type ferric iron transporter activity"/>
    <property type="evidence" value="ECO:0007669"/>
    <property type="project" value="InterPro"/>
</dbReference>
<dbReference type="GO" id="GO:0016887">
    <property type="term" value="F:ATP hydrolysis activity"/>
    <property type="evidence" value="ECO:0007669"/>
    <property type="project" value="InterPro"/>
</dbReference>
<dbReference type="PANTHER" id="PTHR42781:SF5">
    <property type="entry name" value="PUTRESCINE TRANSPORT ATP-BINDING PROTEIN POTG"/>
    <property type="match status" value="1"/>
</dbReference>
<name>A0A853FCH1_9BURK</name>
<dbReference type="RefSeq" id="WP_129968141.1">
    <property type="nucleotide sequence ID" value="NZ_JACCEW010000001.1"/>
</dbReference>
<keyword evidence="4" id="KW-0997">Cell inner membrane</keyword>
<organism evidence="12 13">
    <name type="scientific">Allopusillimonas soli</name>
    <dbReference type="NCBI Taxonomy" id="659016"/>
    <lineage>
        <taxon>Bacteria</taxon>
        <taxon>Pseudomonadati</taxon>
        <taxon>Pseudomonadota</taxon>
        <taxon>Betaproteobacteria</taxon>
        <taxon>Burkholderiales</taxon>
        <taxon>Alcaligenaceae</taxon>
        <taxon>Allopusillimonas</taxon>
    </lineage>
</organism>
<accession>A0A853FCH1</accession>
<dbReference type="InterPro" id="IPR003593">
    <property type="entry name" value="AAA+_ATPase"/>
</dbReference>
<dbReference type="OrthoDB" id="5298774at2"/>
<dbReference type="PANTHER" id="PTHR42781">
    <property type="entry name" value="SPERMIDINE/PUTRESCINE IMPORT ATP-BINDING PROTEIN POTA"/>
    <property type="match status" value="1"/>
</dbReference>
<dbReference type="GO" id="GO:0015697">
    <property type="term" value="P:quaternary ammonium group transport"/>
    <property type="evidence" value="ECO:0007669"/>
    <property type="project" value="UniProtKB-ARBA"/>
</dbReference>
<evidence type="ECO:0000256" key="7">
    <source>
        <dbReference type="ARBA" id="ARBA00022967"/>
    </source>
</evidence>
<evidence type="ECO:0000256" key="8">
    <source>
        <dbReference type="ARBA" id="ARBA00023004"/>
    </source>
</evidence>
<keyword evidence="13" id="KW-1185">Reference proteome</keyword>
<dbReference type="SUPFAM" id="SSF52540">
    <property type="entry name" value="P-loop containing nucleoside triphosphate hydrolases"/>
    <property type="match status" value="1"/>
</dbReference>
<sequence>MSAVKVDSVNKRFADAQVLHDVHLDVPHGAVIALLGPSGCGKTTLLRLIAGFERPDEGHIAFDGRNIVSRTHWVPPERRGIGYVPQEGTLFPHLTVEGNVRYGLPRGSRSGRRVQEVLDLTGLSDLGKRYPHEISGGQQQRVALARALAPGPALVLLDEPFNALDLDLRRSMCEDVIRLLRDTGTTTVLVTHDPGEAFAVSDQLAVMQAGKIMQYDNPERVYWKPANPSVARLTGPTLFLSGQCLHGHAVTPLGTLPIHASCTPPQGEAWIMLRPEQVCMAGGPGTNQSSHALSLFSHGDPTGENRLGKTIAARVTQRSFRGDHTILGVSVAGAHVSLRLPSLSAPASGTIVHLIVQGACMAYAMH</sequence>
<evidence type="ECO:0000256" key="6">
    <source>
        <dbReference type="ARBA" id="ARBA00022840"/>
    </source>
</evidence>
<dbReference type="InterPro" id="IPR027417">
    <property type="entry name" value="P-loop_NTPase"/>
</dbReference>
<dbReference type="PROSITE" id="PS50893">
    <property type="entry name" value="ABC_TRANSPORTER_2"/>
    <property type="match status" value="1"/>
</dbReference>
<dbReference type="FunFam" id="3.40.50.300:FF:000425">
    <property type="entry name" value="Probable ABC transporter, ATP-binding subunit"/>
    <property type="match status" value="1"/>
</dbReference>
<dbReference type="Proteomes" id="UP000580517">
    <property type="component" value="Unassembled WGS sequence"/>
</dbReference>
<gene>
    <name evidence="12" type="ORF">H0A68_05095</name>
</gene>
<evidence type="ECO:0000256" key="3">
    <source>
        <dbReference type="ARBA" id="ARBA00022496"/>
    </source>
</evidence>
<evidence type="ECO:0000313" key="12">
    <source>
        <dbReference type="EMBL" id="NYT36241.1"/>
    </source>
</evidence>
<evidence type="ECO:0000256" key="4">
    <source>
        <dbReference type="ARBA" id="ARBA00022519"/>
    </source>
</evidence>